<dbReference type="SUPFAM" id="SSF53474">
    <property type="entry name" value="alpha/beta-Hydrolases"/>
    <property type="match status" value="1"/>
</dbReference>
<keyword evidence="3" id="KW-1185">Reference proteome</keyword>
<sequence length="290" mass="32058">MSGFDPFDGRTTPDGGRVVQTDRVALWCHDDGRTGEPVLLIGGFTAGHFVFDLARPHLAHHRLITWEPRGLGRSECPDPAVEPYSVAMWADDLRALMDALDLERAHIWAVGFGSYIAHRFASQYPERVGAYVTYTDVWAGDSQKGYSQIWAVYSAIAHNFGTTGFGARVLANVFDVSDVPWFGAWESQNIEEVLHPETVDATVGYCLTEADVREDLAGIQAPTLVLQGSRTWDGRTIDPSEDPSLQLMLERVKRIETHLIPDAHPGYVSVQKPAEFAAGARDFLARHPLA</sequence>
<evidence type="ECO:0000313" key="2">
    <source>
        <dbReference type="EMBL" id="UGS35655.1"/>
    </source>
</evidence>
<evidence type="ECO:0000259" key="1">
    <source>
        <dbReference type="Pfam" id="PF00561"/>
    </source>
</evidence>
<dbReference type="GO" id="GO:0016020">
    <property type="term" value="C:membrane"/>
    <property type="evidence" value="ECO:0007669"/>
    <property type="project" value="TreeGrafter"/>
</dbReference>
<protein>
    <recommendedName>
        <fullName evidence="1">AB hydrolase-1 domain-containing protein</fullName>
    </recommendedName>
</protein>
<name>A0A9E7BZR8_9ACTN</name>
<dbReference type="InterPro" id="IPR050266">
    <property type="entry name" value="AB_hydrolase_sf"/>
</dbReference>
<organism evidence="2 3">
    <name type="scientific">Capillimicrobium parvum</name>
    <dbReference type="NCBI Taxonomy" id="2884022"/>
    <lineage>
        <taxon>Bacteria</taxon>
        <taxon>Bacillati</taxon>
        <taxon>Actinomycetota</taxon>
        <taxon>Thermoleophilia</taxon>
        <taxon>Solirubrobacterales</taxon>
        <taxon>Capillimicrobiaceae</taxon>
        <taxon>Capillimicrobium</taxon>
    </lineage>
</organism>
<dbReference type="Proteomes" id="UP001162834">
    <property type="component" value="Chromosome"/>
</dbReference>
<dbReference type="PANTHER" id="PTHR43798">
    <property type="entry name" value="MONOACYLGLYCEROL LIPASE"/>
    <property type="match status" value="1"/>
</dbReference>
<dbReference type="PANTHER" id="PTHR43798:SF33">
    <property type="entry name" value="HYDROLASE, PUTATIVE (AFU_ORTHOLOGUE AFUA_2G14860)-RELATED"/>
    <property type="match status" value="1"/>
</dbReference>
<dbReference type="Pfam" id="PF00561">
    <property type="entry name" value="Abhydrolase_1"/>
    <property type="match status" value="1"/>
</dbReference>
<evidence type="ECO:0000313" key="3">
    <source>
        <dbReference type="Proteomes" id="UP001162834"/>
    </source>
</evidence>
<feature type="domain" description="AB hydrolase-1" evidence="1">
    <location>
        <begin position="37"/>
        <end position="133"/>
    </location>
</feature>
<reference evidence="2" key="1">
    <citation type="journal article" date="2022" name="Int. J. Syst. Evol. Microbiol.">
        <title>Pseudomonas aegrilactucae sp. nov. and Pseudomonas morbosilactucae sp. nov., pathogens causing bacterial rot of lettuce in Japan.</title>
        <authorList>
            <person name="Sawada H."/>
            <person name="Fujikawa T."/>
            <person name="Satou M."/>
        </authorList>
    </citation>
    <scope>NUCLEOTIDE SEQUENCE</scope>
    <source>
        <strain evidence="2">0166_1</strain>
    </source>
</reference>
<dbReference type="AlphaFoldDB" id="A0A9E7BZR8"/>
<dbReference type="GO" id="GO:0003824">
    <property type="term" value="F:catalytic activity"/>
    <property type="evidence" value="ECO:0007669"/>
    <property type="project" value="UniProtKB-ARBA"/>
</dbReference>
<dbReference type="Gene3D" id="3.40.50.1820">
    <property type="entry name" value="alpha/beta hydrolase"/>
    <property type="match status" value="1"/>
</dbReference>
<proteinExistence type="predicted"/>
<dbReference type="RefSeq" id="WP_259315337.1">
    <property type="nucleotide sequence ID" value="NZ_CP087164.1"/>
</dbReference>
<dbReference type="KEGG" id="sbae:DSM104329_02050"/>
<gene>
    <name evidence="2" type="ORF">DSM104329_02050</name>
</gene>
<dbReference type="EMBL" id="CP087164">
    <property type="protein sequence ID" value="UGS35655.1"/>
    <property type="molecule type" value="Genomic_DNA"/>
</dbReference>
<accession>A0A9E7BZR8</accession>
<dbReference type="InterPro" id="IPR029058">
    <property type="entry name" value="AB_hydrolase_fold"/>
</dbReference>
<dbReference type="InterPro" id="IPR000073">
    <property type="entry name" value="AB_hydrolase_1"/>
</dbReference>